<keyword evidence="1" id="KW-0812">Transmembrane</keyword>
<sequence>MPPGLLTDEGALIPGNMTDAVQNGYVSYNQNIITFAIANNSKRPDESDKAGDDINGRKPFIYKAAADVLERSLEWCAKSFKNARLTFATLLVNNSFKDYRVENLELEPSNPEDFLNNILVFSAAHSGIPNNFTVTVTDSFDVQGYLKAFFEFQVDSSVGSDLSFNTGLSLITRQNTSAAIAAVADALTLQLLLGPNSTRHEEAEYFGEIYVEVHWPWISFPGLISVLGAVFLVVSLVLSSRDCASYFWKSNLIPLMFHGINGWDDLDVDNNKEMNALAKEMKTRLARNEAVDLKFVNAKED</sequence>
<dbReference type="PANTHER" id="PTHR35394:SF5">
    <property type="entry name" value="DUF3176 DOMAIN-CONTAINING PROTEIN"/>
    <property type="match status" value="1"/>
</dbReference>
<keyword evidence="3" id="KW-1185">Reference proteome</keyword>
<name>A0A8H4J459_9PEZI</name>
<protein>
    <submittedName>
        <fullName evidence="2">Uncharacterized protein</fullName>
    </submittedName>
</protein>
<keyword evidence="1" id="KW-0472">Membrane</keyword>
<evidence type="ECO:0000256" key="1">
    <source>
        <dbReference type="SAM" id="Phobius"/>
    </source>
</evidence>
<dbReference type="Proteomes" id="UP000572817">
    <property type="component" value="Unassembled WGS sequence"/>
</dbReference>
<dbReference type="PANTHER" id="PTHR35394">
    <property type="entry name" value="DUF3176 DOMAIN-CONTAINING PROTEIN"/>
    <property type="match status" value="1"/>
</dbReference>
<dbReference type="AlphaFoldDB" id="A0A8H4J459"/>
<comment type="caution">
    <text evidence="2">The sequence shown here is derived from an EMBL/GenBank/DDBJ whole genome shotgun (WGS) entry which is preliminary data.</text>
</comment>
<reference evidence="2" key="1">
    <citation type="submission" date="2020-04" db="EMBL/GenBank/DDBJ databases">
        <title>Genome Assembly and Annotation of Botryosphaeria dothidea sdau 11-99, a Latent Pathogen of Apple Fruit Ring Rot in China.</title>
        <authorList>
            <person name="Yu C."/>
            <person name="Diao Y."/>
            <person name="Lu Q."/>
            <person name="Zhao J."/>
            <person name="Cui S."/>
            <person name="Peng C."/>
            <person name="He B."/>
            <person name="Liu H."/>
        </authorList>
    </citation>
    <scope>NUCLEOTIDE SEQUENCE [LARGE SCALE GENOMIC DNA]</scope>
    <source>
        <strain evidence="2">Sdau11-99</strain>
    </source>
</reference>
<evidence type="ECO:0000313" key="2">
    <source>
        <dbReference type="EMBL" id="KAF4311629.1"/>
    </source>
</evidence>
<gene>
    <name evidence="2" type="ORF">GTA08_BOTSDO12945</name>
</gene>
<feature type="transmembrane region" description="Helical" evidence="1">
    <location>
        <begin position="215"/>
        <end position="238"/>
    </location>
</feature>
<organism evidence="2 3">
    <name type="scientific">Botryosphaeria dothidea</name>
    <dbReference type="NCBI Taxonomy" id="55169"/>
    <lineage>
        <taxon>Eukaryota</taxon>
        <taxon>Fungi</taxon>
        <taxon>Dikarya</taxon>
        <taxon>Ascomycota</taxon>
        <taxon>Pezizomycotina</taxon>
        <taxon>Dothideomycetes</taxon>
        <taxon>Dothideomycetes incertae sedis</taxon>
        <taxon>Botryosphaeriales</taxon>
        <taxon>Botryosphaeriaceae</taxon>
        <taxon>Botryosphaeria</taxon>
    </lineage>
</organism>
<keyword evidence="1" id="KW-1133">Transmembrane helix</keyword>
<evidence type="ECO:0000313" key="3">
    <source>
        <dbReference type="Proteomes" id="UP000572817"/>
    </source>
</evidence>
<proteinExistence type="predicted"/>
<dbReference type="EMBL" id="WWBZ02000009">
    <property type="protein sequence ID" value="KAF4311629.1"/>
    <property type="molecule type" value="Genomic_DNA"/>
</dbReference>
<dbReference type="OrthoDB" id="5242705at2759"/>
<accession>A0A8H4J459</accession>